<dbReference type="InterPro" id="IPR043136">
    <property type="entry name" value="B30.2/SPRY_sf"/>
</dbReference>
<dbReference type="CDD" id="cd19769">
    <property type="entry name" value="Bbox2_TRIM16-like"/>
    <property type="match status" value="1"/>
</dbReference>
<feature type="coiled-coil region" evidence="7">
    <location>
        <begin position="272"/>
        <end position="317"/>
    </location>
</feature>
<keyword evidence="2" id="KW-0479">Metal-binding</keyword>
<dbReference type="AlphaFoldDB" id="A0A6G1Q6B7"/>
<dbReference type="Gene3D" id="2.60.120.920">
    <property type="match status" value="1"/>
</dbReference>
<dbReference type="CDD" id="cd13733">
    <property type="entry name" value="SPRY_PRY_C-I_1"/>
    <property type="match status" value="1"/>
</dbReference>
<dbReference type="Pfam" id="PF13765">
    <property type="entry name" value="PRY"/>
    <property type="match status" value="1"/>
</dbReference>
<dbReference type="InterPro" id="IPR001870">
    <property type="entry name" value="B30.2/SPRY"/>
</dbReference>
<dbReference type="SMART" id="SM00449">
    <property type="entry name" value="SPRY"/>
    <property type="match status" value="1"/>
</dbReference>
<dbReference type="PROSITE" id="PS50188">
    <property type="entry name" value="B302_SPRY"/>
    <property type="match status" value="1"/>
</dbReference>
<dbReference type="PANTHER" id="PTHR25465:SF32">
    <property type="entry name" value="BLOODTHIRSTY-RELATED GENE FAMILY, MEMBER 16 ISOFORM X1-RELATED"/>
    <property type="match status" value="1"/>
</dbReference>
<dbReference type="InterPro" id="IPR003879">
    <property type="entry name" value="Butyrophylin_SPRY"/>
</dbReference>
<gene>
    <name evidence="11" type="ORF">EXN66_Car013396</name>
</gene>
<dbReference type="PROSITE" id="PS00518">
    <property type="entry name" value="ZF_RING_1"/>
    <property type="match status" value="1"/>
</dbReference>
<evidence type="ECO:0000256" key="1">
    <source>
        <dbReference type="ARBA" id="ARBA00022588"/>
    </source>
</evidence>
<protein>
    <submittedName>
        <fullName evidence="11">E3 ubiquitin-protein ligase TRIM39</fullName>
    </submittedName>
</protein>
<organism evidence="11 12">
    <name type="scientific">Channa argus</name>
    <name type="common">Northern snakehead</name>
    <name type="synonym">Ophicephalus argus</name>
    <dbReference type="NCBI Taxonomy" id="215402"/>
    <lineage>
        <taxon>Eukaryota</taxon>
        <taxon>Metazoa</taxon>
        <taxon>Chordata</taxon>
        <taxon>Craniata</taxon>
        <taxon>Vertebrata</taxon>
        <taxon>Euteleostomi</taxon>
        <taxon>Actinopterygii</taxon>
        <taxon>Neopterygii</taxon>
        <taxon>Teleostei</taxon>
        <taxon>Neoteleostei</taxon>
        <taxon>Acanthomorphata</taxon>
        <taxon>Anabantaria</taxon>
        <taxon>Anabantiformes</taxon>
        <taxon>Channoidei</taxon>
        <taxon>Channidae</taxon>
        <taxon>Channa</taxon>
    </lineage>
</organism>
<evidence type="ECO:0000313" key="11">
    <source>
        <dbReference type="EMBL" id="KAF3697716.1"/>
    </source>
</evidence>
<dbReference type="InterPro" id="IPR051051">
    <property type="entry name" value="E3_ubiq-ligase_TRIM/RNF"/>
</dbReference>
<dbReference type="PANTHER" id="PTHR25465">
    <property type="entry name" value="B-BOX DOMAIN CONTAINING"/>
    <property type="match status" value="1"/>
</dbReference>
<evidence type="ECO:0000259" key="10">
    <source>
        <dbReference type="PROSITE" id="PS50188"/>
    </source>
</evidence>
<proteinExistence type="predicted"/>
<keyword evidence="3 6" id="KW-0863">Zinc-finger</keyword>
<reference evidence="11 12" key="1">
    <citation type="submission" date="2019-02" db="EMBL/GenBank/DDBJ databases">
        <title>Opniocepnalus argus genome.</title>
        <authorList>
            <person name="Zhou C."/>
            <person name="Xiao S."/>
        </authorList>
    </citation>
    <scope>NUCLEOTIDE SEQUENCE [LARGE SCALE GENOMIC DNA]</scope>
    <source>
        <strain evidence="11">OARG1902GOOAL</strain>
        <tissue evidence="11">Muscle</tissue>
    </source>
</reference>
<dbReference type="GO" id="GO:0045087">
    <property type="term" value="P:innate immune response"/>
    <property type="evidence" value="ECO:0007669"/>
    <property type="project" value="UniProtKB-KW"/>
</dbReference>
<dbReference type="InterPro" id="IPR058030">
    <property type="entry name" value="TRIM8/14/16/25/29/45/65_CC"/>
</dbReference>
<feature type="domain" description="B box-type" evidence="9">
    <location>
        <begin position="170"/>
        <end position="210"/>
    </location>
</feature>
<evidence type="ECO:0000313" key="12">
    <source>
        <dbReference type="Proteomes" id="UP000503349"/>
    </source>
</evidence>
<keyword evidence="1" id="KW-0399">Innate immunity</keyword>
<dbReference type="Gene3D" id="4.10.830.40">
    <property type="match status" value="1"/>
</dbReference>
<keyword evidence="12" id="KW-1185">Reference proteome</keyword>
<dbReference type="SUPFAM" id="SSF57850">
    <property type="entry name" value="RING/U-box"/>
    <property type="match status" value="1"/>
</dbReference>
<name>A0A6G1Q6B7_CHAAH</name>
<feature type="domain" description="B30.2/SPRY" evidence="10">
    <location>
        <begin position="369"/>
        <end position="564"/>
    </location>
</feature>
<keyword evidence="7" id="KW-0175">Coiled coil</keyword>
<dbReference type="FunFam" id="2.60.120.920:FF:000004">
    <property type="entry name" value="Butyrophilin subfamily 1 member A1"/>
    <property type="match status" value="1"/>
</dbReference>
<dbReference type="Pfam" id="PF00622">
    <property type="entry name" value="SPRY"/>
    <property type="match status" value="1"/>
</dbReference>
<dbReference type="Pfam" id="PF13445">
    <property type="entry name" value="zf-RING_UBOX"/>
    <property type="match status" value="1"/>
</dbReference>
<dbReference type="InterPro" id="IPR027370">
    <property type="entry name" value="Znf-RING_euk"/>
</dbReference>
<reference evidence="12" key="2">
    <citation type="submission" date="2019-02" db="EMBL/GenBank/DDBJ databases">
        <title>Opniocepnalus argus Var Kimnra genome.</title>
        <authorList>
            <person name="Zhou C."/>
            <person name="Xiao S."/>
        </authorList>
    </citation>
    <scope>NUCLEOTIDE SEQUENCE [LARGE SCALE GENOMIC DNA]</scope>
</reference>
<dbReference type="GO" id="GO:0005737">
    <property type="term" value="C:cytoplasm"/>
    <property type="evidence" value="ECO:0007669"/>
    <property type="project" value="UniProtKB-ARBA"/>
</dbReference>
<dbReference type="Pfam" id="PF00643">
    <property type="entry name" value="zf-B_box"/>
    <property type="match status" value="1"/>
</dbReference>
<evidence type="ECO:0000256" key="4">
    <source>
        <dbReference type="ARBA" id="ARBA00022833"/>
    </source>
</evidence>
<evidence type="ECO:0000256" key="6">
    <source>
        <dbReference type="PROSITE-ProRule" id="PRU00024"/>
    </source>
</evidence>
<dbReference type="SMART" id="SM00184">
    <property type="entry name" value="RING"/>
    <property type="match status" value="1"/>
</dbReference>
<dbReference type="SMART" id="SM00336">
    <property type="entry name" value="BBOX"/>
    <property type="match status" value="1"/>
</dbReference>
<sequence length="578" mass="65761">MRMIRTHNMTTQTVRNMACVPLEEQFKCCICLDIYTDPVSIPCGHNFCLDCIEGYWDTKKKAECPLCKEVFKSRPQLRINRAFAEIIEVIARSLSSTTKDKGDFVVSPGSQTCLDSEEDEVPCDVCEEYKSASVKSCLVCQASYCEIHLTPHLRESALQRHRLMDPDTFSSSHLCRNHNKPLTRFCKQDHTPVCENCIKMDHKLHKTVPMVKESNRIMTNLMETKVEIQQMIQSRLRKIEEIENLVVLSKKVTEEEIQSSSQVCSKLITTIQTHLDLLIEELKQRQEEAENRAEGLLKELEQEINDLQIRNSELQHLELTQKPLHVLQSFPSLSRLPSTREWSEITVPSDNCVGIVRKTVSNLVDVCRKIESKLSEEEVDKMNQYAVEVTLDPDTASGWLLLSADRKKVSCQKNKIPVPDNTQRFDSCVCVLGKQSFTSGRYYWVVQVGDKTDWDLGLARESINRKGAITVRPDSGYWAICRRKGVSLSACAGPSITLQLREPPQKVGVFLNYEEGLVSFYDAEAKSHIYTYSGCAFTEPVYPYFNPCVQDQGKNAAPLVICPLDVKERQNITMKSAV</sequence>
<dbReference type="SUPFAM" id="SSF49899">
    <property type="entry name" value="Concanavalin A-like lectins/glucanases"/>
    <property type="match status" value="1"/>
</dbReference>
<dbReference type="InterPro" id="IPR017907">
    <property type="entry name" value="Znf_RING_CS"/>
</dbReference>
<keyword evidence="5" id="KW-0391">Immunity</keyword>
<evidence type="ECO:0000256" key="5">
    <source>
        <dbReference type="ARBA" id="ARBA00022859"/>
    </source>
</evidence>
<dbReference type="PRINTS" id="PR01407">
    <property type="entry name" value="BUTYPHLNCDUF"/>
</dbReference>
<dbReference type="Gene3D" id="3.30.40.10">
    <property type="entry name" value="Zinc/RING finger domain, C3HC4 (zinc finger)"/>
    <property type="match status" value="1"/>
</dbReference>
<dbReference type="Pfam" id="PF25600">
    <property type="entry name" value="TRIM_CC"/>
    <property type="match status" value="1"/>
</dbReference>
<dbReference type="Proteomes" id="UP000503349">
    <property type="component" value="Chromosome 13"/>
</dbReference>
<dbReference type="InterPro" id="IPR003877">
    <property type="entry name" value="SPRY_dom"/>
</dbReference>
<dbReference type="InterPro" id="IPR001841">
    <property type="entry name" value="Znf_RING"/>
</dbReference>
<dbReference type="InterPro" id="IPR013083">
    <property type="entry name" value="Znf_RING/FYVE/PHD"/>
</dbReference>
<dbReference type="GO" id="GO:0008270">
    <property type="term" value="F:zinc ion binding"/>
    <property type="evidence" value="ECO:0007669"/>
    <property type="project" value="UniProtKB-KW"/>
</dbReference>
<keyword evidence="4" id="KW-0862">Zinc</keyword>
<dbReference type="InterPro" id="IPR013320">
    <property type="entry name" value="ConA-like_dom_sf"/>
</dbReference>
<dbReference type="SMART" id="SM00589">
    <property type="entry name" value="PRY"/>
    <property type="match status" value="1"/>
</dbReference>
<evidence type="ECO:0000259" key="8">
    <source>
        <dbReference type="PROSITE" id="PS50089"/>
    </source>
</evidence>
<dbReference type="SUPFAM" id="SSF57845">
    <property type="entry name" value="B-box zinc-binding domain"/>
    <property type="match status" value="1"/>
</dbReference>
<evidence type="ECO:0000256" key="7">
    <source>
        <dbReference type="SAM" id="Coils"/>
    </source>
</evidence>
<evidence type="ECO:0000259" key="9">
    <source>
        <dbReference type="PROSITE" id="PS50119"/>
    </source>
</evidence>
<dbReference type="PROSITE" id="PS50089">
    <property type="entry name" value="ZF_RING_2"/>
    <property type="match status" value="1"/>
</dbReference>
<feature type="domain" description="RING-type" evidence="8">
    <location>
        <begin position="28"/>
        <end position="68"/>
    </location>
</feature>
<dbReference type="PROSITE" id="PS50119">
    <property type="entry name" value="ZF_BBOX"/>
    <property type="match status" value="1"/>
</dbReference>
<dbReference type="InterPro" id="IPR006574">
    <property type="entry name" value="PRY"/>
</dbReference>
<evidence type="ECO:0000256" key="3">
    <source>
        <dbReference type="ARBA" id="ARBA00022771"/>
    </source>
</evidence>
<dbReference type="InterPro" id="IPR000315">
    <property type="entry name" value="Znf_B-box"/>
</dbReference>
<evidence type="ECO:0000256" key="2">
    <source>
        <dbReference type="ARBA" id="ARBA00022723"/>
    </source>
</evidence>
<dbReference type="EMBL" id="CM015724">
    <property type="protein sequence ID" value="KAF3697716.1"/>
    <property type="molecule type" value="Genomic_DNA"/>
</dbReference>
<accession>A0A6G1Q6B7</accession>
<dbReference type="Gene3D" id="3.30.160.60">
    <property type="entry name" value="Classic Zinc Finger"/>
    <property type="match status" value="1"/>
</dbReference>